<evidence type="ECO:0000313" key="5">
    <source>
        <dbReference type="Proteomes" id="UP000501518"/>
    </source>
</evidence>
<organism evidence="2 4">
    <name type="scientific">Brevibacterium luteolum</name>
    <dbReference type="NCBI Taxonomy" id="199591"/>
    <lineage>
        <taxon>Bacteria</taxon>
        <taxon>Bacillati</taxon>
        <taxon>Actinomycetota</taxon>
        <taxon>Actinomycetes</taxon>
        <taxon>Micrococcales</taxon>
        <taxon>Brevibacteriaceae</taxon>
        <taxon>Brevibacterium</taxon>
    </lineage>
</organism>
<proteinExistence type="predicted"/>
<reference evidence="2 4" key="1">
    <citation type="submission" date="2017-09" db="EMBL/GenBank/DDBJ databases">
        <title>Bacterial strain isolated from the female urinary microbiota.</title>
        <authorList>
            <person name="Thomas-White K."/>
            <person name="Kumar N."/>
            <person name="Forster S."/>
            <person name="Putonti C."/>
            <person name="Lawley T."/>
            <person name="Wolfe A.J."/>
        </authorList>
    </citation>
    <scope>NUCLEOTIDE SEQUENCE [LARGE SCALE GENOMIC DNA]</scope>
    <source>
        <strain evidence="2 4">UMB0680</strain>
    </source>
</reference>
<accession>A0A2N6PF25</accession>
<evidence type="ECO:0000313" key="4">
    <source>
        <dbReference type="Proteomes" id="UP000235703"/>
    </source>
</evidence>
<dbReference type="PANTHER" id="PTHR30528">
    <property type="entry name" value="CYTOPLASMIC PROTEIN"/>
    <property type="match status" value="1"/>
</dbReference>
<keyword evidence="4" id="KW-1185">Reference proteome</keyword>
<dbReference type="Proteomes" id="UP000501518">
    <property type="component" value="Chromosome"/>
</dbReference>
<sequence>MRVPTLSPEAARRCALAASGFSKPRPFTVNAGHLRRTFERLGVVQIDSVARLVRAHYLPFFSRLGPYDTTRLDRLFNSAPRMGVEYWSHEAAYAPIEIVNGWHRRRAEWFRRDLGQRHPETGADFVALMHDVEAALQAGPATARQLAERVDHAIPERPKDHWGWNHSHTKRAAEALFHAGRISAAGRNQHFERLYALPADVHPALTQPPLRFGPEDDPTLGLRPETGRIPRGVTGVDDEMLAPMRTAARALGIGTLDCFADYYRARRADTRAAITTLVGTGELIEVDVAGQRAYRWHKAPVPRRVEACALLAPFDPLVFNRRRISWLFGFDYRIEIYTPADKRIYGYYVLPFLCGDRLVGRVDLAADRHRGDLNVYAVHWEDWLEGSQRDECRQALEAELEQMRHWLGLTRTVFGVSEQESA</sequence>
<dbReference type="RefSeq" id="WP_102162871.1">
    <property type="nucleotide sequence ID" value="NZ_CP035810.1"/>
</dbReference>
<evidence type="ECO:0000313" key="2">
    <source>
        <dbReference type="EMBL" id="PMB97286.1"/>
    </source>
</evidence>
<dbReference type="KEGG" id="blut:EW640_05790"/>
<feature type="region of interest" description="Disordered" evidence="1">
    <location>
        <begin position="207"/>
        <end position="234"/>
    </location>
</feature>
<dbReference type="Pfam" id="PF06224">
    <property type="entry name" value="AlkZ-like"/>
    <property type="match status" value="1"/>
</dbReference>
<reference evidence="3 5" key="2">
    <citation type="submission" date="2019-02" db="EMBL/GenBank/DDBJ databases">
        <title>Complete Genome Sequence and Methylome Analysis of Brevibacterium luteolum NEB1784.</title>
        <authorList>
            <person name="Fomenkov A."/>
            <person name="Roberts R.J."/>
        </authorList>
    </citation>
    <scope>NUCLEOTIDE SEQUENCE [LARGE SCALE GENOMIC DNA]</scope>
    <source>
        <strain evidence="3 5">NEB1784</strain>
    </source>
</reference>
<dbReference type="EMBL" id="PNFZ01000008">
    <property type="protein sequence ID" value="PMB97286.1"/>
    <property type="molecule type" value="Genomic_DNA"/>
</dbReference>
<dbReference type="EMBL" id="CP035810">
    <property type="protein sequence ID" value="QIN28844.1"/>
    <property type="molecule type" value="Genomic_DNA"/>
</dbReference>
<name>A0A2N6PF25_9MICO</name>
<protein>
    <submittedName>
        <fullName evidence="2">Winged helix-turn-helix domain-containing protein</fullName>
    </submittedName>
</protein>
<evidence type="ECO:0000256" key="1">
    <source>
        <dbReference type="SAM" id="MobiDB-lite"/>
    </source>
</evidence>
<dbReference type="Proteomes" id="UP000235703">
    <property type="component" value="Unassembled WGS sequence"/>
</dbReference>
<dbReference type="AlphaFoldDB" id="A0A2N6PF25"/>
<gene>
    <name evidence="2" type="ORF">CJ198_12145</name>
    <name evidence="3" type="ORF">EW640_05790</name>
</gene>
<dbReference type="InterPro" id="IPR009351">
    <property type="entry name" value="AlkZ-like"/>
</dbReference>
<dbReference type="PANTHER" id="PTHR30528:SF0">
    <property type="entry name" value="CYTOPLASMIC PROTEIN"/>
    <property type="match status" value="1"/>
</dbReference>
<dbReference type="OrthoDB" id="9787207at2"/>
<evidence type="ECO:0000313" key="3">
    <source>
        <dbReference type="EMBL" id="QIN28844.1"/>
    </source>
</evidence>